<proteinExistence type="predicted"/>
<sequence>MSYLINKKRCTYGDAMELVLLSKTYHALLTDKLYRNQGSLYVLNDFIAEYNQALQA</sequence>
<evidence type="ECO:0000313" key="1">
    <source>
        <dbReference type="EMBL" id="SNR81515.1"/>
    </source>
</evidence>
<dbReference type="AlphaFoldDB" id="A0AA94IU45"/>
<organism evidence="1 2">
    <name type="scientific">Prevotella jejuni</name>
    <dbReference type="NCBI Taxonomy" id="1177574"/>
    <lineage>
        <taxon>Bacteria</taxon>
        <taxon>Pseudomonadati</taxon>
        <taxon>Bacteroidota</taxon>
        <taxon>Bacteroidia</taxon>
        <taxon>Bacteroidales</taxon>
        <taxon>Prevotellaceae</taxon>
        <taxon>Prevotella</taxon>
    </lineage>
</organism>
<name>A0AA94IU45_9BACT</name>
<reference evidence="1 2" key="1">
    <citation type="submission" date="2017-06" db="EMBL/GenBank/DDBJ databases">
        <authorList>
            <person name="Varghese N."/>
            <person name="Submissions S."/>
        </authorList>
    </citation>
    <scope>NUCLEOTIDE SEQUENCE [LARGE SCALE GENOMIC DNA]</scope>
    <source>
        <strain evidence="1 2">DSM 26989</strain>
    </source>
</reference>
<gene>
    <name evidence="1" type="ORF">SAMN06265364_11240</name>
</gene>
<dbReference type="Proteomes" id="UP000198427">
    <property type="component" value="Unassembled WGS sequence"/>
</dbReference>
<accession>A0AA94IU45</accession>
<keyword evidence="2" id="KW-1185">Reference proteome</keyword>
<dbReference type="EMBL" id="FZNZ01000012">
    <property type="protein sequence ID" value="SNR81515.1"/>
    <property type="molecule type" value="Genomic_DNA"/>
</dbReference>
<evidence type="ECO:0000313" key="2">
    <source>
        <dbReference type="Proteomes" id="UP000198427"/>
    </source>
</evidence>
<comment type="caution">
    <text evidence="1">The sequence shown here is derived from an EMBL/GenBank/DDBJ whole genome shotgun (WGS) entry which is preliminary data.</text>
</comment>
<protein>
    <submittedName>
        <fullName evidence="1">Uncharacterized protein</fullName>
    </submittedName>
</protein>